<evidence type="ECO:0000256" key="3">
    <source>
        <dbReference type="ARBA" id="ARBA00022692"/>
    </source>
</evidence>
<evidence type="ECO:0000256" key="4">
    <source>
        <dbReference type="ARBA" id="ARBA00022741"/>
    </source>
</evidence>
<accession>A0A0K1QDX4</accession>
<reference evidence="12 13" key="1">
    <citation type="submission" date="2015-08" db="EMBL/GenBank/DDBJ databases">
        <authorList>
            <person name="Babu N.S."/>
            <person name="Beckwith C.J."/>
            <person name="Beseler K.G."/>
            <person name="Brison A."/>
            <person name="Carone J.V."/>
            <person name="Caskin T.P."/>
            <person name="Diamond M."/>
            <person name="Durham M.E."/>
            <person name="Foxe J.M."/>
            <person name="Go M."/>
            <person name="Henderson B.A."/>
            <person name="Jones I.B."/>
            <person name="McGettigan J.A."/>
            <person name="Micheletti S.J."/>
            <person name="Nasrallah M.E."/>
            <person name="Ortiz D."/>
            <person name="Piller C.R."/>
            <person name="Privatt S.R."/>
            <person name="Schneider S.L."/>
            <person name="Sharp S."/>
            <person name="Smith T.C."/>
            <person name="Stanton J.D."/>
            <person name="Ullery H.E."/>
            <person name="Wilson R.J."/>
            <person name="Serrano M.G."/>
            <person name="Buck G."/>
            <person name="Lee V."/>
            <person name="Wang Y."/>
            <person name="Carvalho R."/>
            <person name="Voegtly L."/>
            <person name="Shi R."/>
            <person name="Duckworth R."/>
            <person name="Johnson A."/>
            <person name="Loviza R."/>
            <person name="Walstead R."/>
            <person name="Shah Z."/>
            <person name="Kiflezghi M."/>
            <person name="Wade K."/>
            <person name="Ball S.L."/>
            <person name="Bradley K.W."/>
            <person name="Asai D.J."/>
            <person name="Bowman C.A."/>
            <person name="Russell D.A."/>
            <person name="Pope W.H."/>
            <person name="Jacobs-Sera D."/>
            <person name="Hendrix R.W."/>
            <person name="Hatfull G.F."/>
        </authorList>
    </citation>
    <scope>NUCLEOTIDE SEQUENCE [LARGE SCALE GENOMIC DNA]</scope>
    <source>
        <strain evidence="12 13">DSM 27648</strain>
    </source>
</reference>
<feature type="region of interest" description="Disordered" evidence="8">
    <location>
        <begin position="187"/>
        <end position="218"/>
    </location>
</feature>
<feature type="domain" description="FHA" evidence="10">
    <location>
        <begin position="10"/>
        <end position="58"/>
    </location>
</feature>
<dbReference type="KEGG" id="llu:AKJ09_10520"/>
<feature type="domain" description="FHA" evidence="10">
    <location>
        <begin position="237"/>
        <end position="286"/>
    </location>
</feature>
<evidence type="ECO:0000313" key="12">
    <source>
        <dbReference type="EMBL" id="AKV03857.1"/>
    </source>
</evidence>
<evidence type="ECO:0000259" key="11">
    <source>
        <dbReference type="PROSITE" id="PS50893"/>
    </source>
</evidence>
<dbReference type="PANTHER" id="PTHR48041:SF139">
    <property type="entry name" value="PROTEIN SCARLET"/>
    <property type="match status" value="1"/>
</dbReference>
<dbReference type="InterPro" id="IPR017871">
    <property type="entry name" value="ABC_transporter-like_CS"/>
</dbReference>
<evidence type="ECO:0000313" key="13">
    <source>
        <dbReference type="Proteomes" id="UP000064967"/>
    </source>
</evidence>
<dbReference type="GO" id="GO:0005524">
    <property type="term" value="F:ATP binding"/>
    <property type="evidence" value="ECO:0007669"/>
    <property type="project" value="UniProtKB-KW"/>
</dbReference>
<dbReference type="Pfam" id="PF00005">
    <property type="entry name" value="ABC_tran"/>
    <property type="match status" value="1"/>
</dbReference>
<dbReference type="InterPro" id="IPR050352">
    <property type="entry name" value="ABCG_transporters"/>
</dbReference>
<dbReference type="Gene3D" id="3.40.50.300">
    <property type="entry name" value="P-loop containing nucleotide triphosphate hydrolases"/>
    <property type="match status" value="1"/>
</dbReference>
<dbReference type="InterPro" id="IPR027417">
    <property type="entry name" value="P-loop_NTPase"/>
</dbReference>
<dbReference type="STRING" id="1391654.AKJ09_10520"/>
<evidence type="ECO:0000256" key="6">
    <source>
        <dbReference type="ARBA" id="ARBA00022989"/>
    </source>
</evidence>
<dbReference type="SUPFAM" id="SSF52540">
    <property type="entry name" value="P-loop containing nucleoside triphosphate hydrolases"/>
    <property type="match status" value="1"/>
</dbReference>
<dbReference type="InterPro" id="IPR000253">
    <property type="entry name" value="FHA_dom"/>
</dbReference>
<dbReference type="Pfam" id="PF00498">
    <property type="entry name" value="FHA"/>
    <property type="match status" value="3"/>
</dbReference>
<name>A0A0K1QDX4_9BACT</name>
<dbReference type="InterPro" id="IPR008984">
    <property type="entry name" value="SMAD_FHA_dom_sf"/>
</dbReference>
<dbReference type="CDD" id="cd00060">
    <property type="entry name" value="FHA"/>
    <property type="match status" value="3"/>
</dbReference>
<dbReference type="GO" id="GO:0140359">
    <property type="term" value="F:ABC-type transporter activity"/>
    <property type="evidence" value="ECO:0007669"/>
    <property type="project" value="InterPro"/>
</dbReference>
<dbReference type="SMART" id="SM00240">
    <property type="entry name" value="FHA"/>
    <property type="match status" value="3"/>
</dbReference>
<keyword evidence="6 9" id="KW-1133">Transmembrane helix</keyword>
<feature type="transmembrane region" description="Helical" evidence="9">
    <location>
        <begin position="834"/>
        <end position="858"/>
    </location>
</feature>
<protein>
    <submittedName>
        <fullName evidence="12">ABC-type multidrug transport system, ATPase component</fullName>
    </submittedName>
</protein>
<dbReference type="Gene3D" id="2.60.200.20">
    <property type="match status" value="3"/>
</dbReference>
<dbReference type="PROSITE" id="PS50006">
    <property type="entry name" value="FHA_DOMAIN"/>
    <property type="match status" value="3"/>
</dbReference>
<gene>
    <name evidence="12" type="ORF">AKJ09_10520</name>
</gene>
<feature type="compositionally biased region" description="Gly residues" evidence="8">
    <location>
        <begin position="202"/>
        <end position="214"/>
    </location>
</feature>
<feature type="transmembrane region" description="Helical" evidence="9">
    <location>
        <begin position="760"/>
        <end position="782"/>
    </location>
</feature>
<dbReference type="PROSITE" id="PS00211">
    <property type="entry name" value="ABC_TRANSPORTER_1"/>
    <property type="match status" value="1"/>
</dbReference>
<evidence type="ECO:0000256" key="2">
    <source>
        <dbReference type="ARBA" id="ARBA00022448"/>
    </source>
</evidence>
<feature type="transmembrane region" description="Helical" evidence="9">
    <location>
        <begin position="870"/>
        <end position="889"/>
    </location>
</feature>
<keyword evidence="4" id="KW-0547">Nucleotide-binding</keyword>
<sequence>MIPGFGKEQVSIGSAPDNDVVLNGPGVAPRHARIVKQGNQLAFLDGGAGPSTANGAPVAPNQPVPFDFRTPFVLGQVPLPLSHPAIVMMAMARGQLSAPPGHLIIGREAATATLVIANAAVSATHATVMMDRMMVQDSGSTSGTYVGGQRIPPNQPVPLDPNGVVAFGPIPIPVPLLGQIAQSFAGGGAPTGAHGHAPGGAPAAGGGGGGGGGDHAPRKHRTVIGELKLDQLQGGVISIGRTPENKIVVPHPQVSARHAQIIDQGGTLFLEDLGSGNGTFVRGQRLAKGQRVQVSNGEKVYIGPMPVLIHIAGQQVNVVVEDQQASWAGKPLYEIEAWDLFLEVPDRDNKAQMKTLLDHVSFKALPGDMIALMGPSGAGKTTLLMTLNGYLPPTSGQVRINGDDLYAVYDALRGVIGYVPQDDIVHPELTVFEAVKYSARFRLPNDYSEEEINQRVEQTLRDLGLEGVKNLQIGKPEKKVLSGGQRKRVNIALELVTDPVILFLDEPTSGLAADDTTALINLLHDLTKKTGKTIIMTIHQPAKDEYEKFNLAFIMGYGGIPTYFGPTGQASYRFFASIIEREGPYRSLPQAQNRTIDNPRDMFDMLNIRERVVQDQMKARDPNVSRNTARLEAARGWRSEFMNNQNPVFQQMYSGRRAVGTEPAARGVPHRPAVALMTQLTLLMSRYWKVKIRDRAGAAIMFLQAPVIGIMLAFVFAGQQESVPFWCLGALQELGKKVQGNQQSSSDLLARMLTTNDHTAAMFFVVVSAVWFGTSNSAREIVTERAIYLRERMVNLSVVNYVFSKYIILTLICIFQCTVLLGIVFFTLGFHGGILAFLSELAVIIAVAMNATALGLLLSTIVESAEAAMSLTPIALIPQVVLGGLMVPMTTNPMLKPLMYIMPARWGFEGSIAHERLAIAKQPAWLIDLQNPTLNSPPDYVFGGHFQCAIAQMGSDTLKGAWGFVNYDQAFLPIAVLMAMTVLMLGMLLVILKRRDPV</sequence>
<dbReference type="GO" id="GO:0016020">
    <property type="term" value="C:membrane"/>
    <property type="evidence" value="ECO:0007669"/>
    <property type="project" value="UniProtKB-SubCell"/>
</dbReference>
<dbReference type="Proteomes" id="UP000064967">
    <property type="component" value="Chromosome"/>
</dbReference>
<keyword evidence="7 9" id="KW-0472">Membrane</keyword>
<dbReference type="InterPro" id="IPR013525">
    <property type="entry name" value="ABC2_TM"/>
</dbReference>
<evidence type="ECO:0000256" key="1">
    <source>
        <dbReference type="ARBA" id="ARBA00004141"/>
    </source>
</evidence>
<evidence type="ECO:0000256" key="5">
    <source>
        <dbReference type="ARBA" id="ARBA00022840"/>
    </source>
</evidence>
<dbReference type="EMBL" id="CP012333">
    <property type="protein sequence ID" value="AKV03857.1"/>
    <property type="molecule type" value="Genomic_DNA"/>
</dbReference>
<comment type="subcellular location">
    <subcellularLocation>
        <location evidence="1">Membrane</location>
        <topology evidence="1">Multi-pass membrane protein</topology>
    </subcellularLocation>
</comment>
<feature type="transmembrane region" description="Helical" evidence="9">
    <location>
        <begin position="696"/>
        <end position="716"/>
    </location>
</feature>
<feature type="domain" description="FHA" evidence="10">
    <location>
        <begin position="103"/>
        <end position="151"/>
    </location>
</feature>
<keyword evidence="2" id="KW-0813">Transport</keyword>
<evidence type="ECO:0000256" key="9">
    <source>
        <dbReference type="SAM" id="Phobius"/>
    </source>
</evidence>
<dbReference type="SMART" id="SM00382">
    <property type="entry name" value="AAA"/>
    <property type="match status" value="1"/>
</dbReference>
<dbReference type="InterPro" id="IPR003593">
    <property type="entry name" value="AAA+_ATPase"/>
</dbReference>
<feature type="compositionally biased region" description="Low complexity" evidence="8">
    <location>
        <begin position="191"/>
        <end position="201"/>
    </location>
</feature>
<organism evidence="12 13">
    <name type="scientific">Labilithrix luteola</name>
    <dbReference type="NCBI Taxonomy" id="1391654"/>
    <lineage>
        <taxon>Bacteria</taxon>
        <taxon>Pseudomonadati</taxon>
        <taxon>Myxococcota</taxon>
        <taxon>Polyangia</taxon>
        <taxon>Polyangiales</taxon>
        <taxon>Labilitrichaceae</taxon>
        <taxon>Labilithrix</taxon>
    </lineage>
</organism>
<feature type="transmembrane region" description="Helical" evidence="9">
    <location>
        <begin position="970"/>
        <end position="992"/>
    </location>
</feature>
<dbReference type="PANTHER" id="PTHR48041">
    <property type="entry name" value="ABC TRANSPORTER G FAMILY MEMBER 28"/>
    <property type="match status" value="1"/>
</dbReference>
<evidence type="ECO:0000256" key="8">
    <source>
        <dbReference type="SAM" id="MobiDB-lite"/>
    </source>
</evidence>
<proteinExistence type="predicted"/>
<dbReference type="Pfam" id="PF01061">
    <property type="entry name" value="ABC2_membrane"/>
    <property type="match status" value="1"/>
</dbReference>
<dbReference type="PROSITE" id="PS50893">
    <property type="entry name" value="ABC_TRANSPORTER_2"/>
    <property type="match status" value="1"/>
</dbReference>
<keyword evidence="13" id="KW-1185">Reference proteome</keyword>
<dbReference type="RefSeq" id="WP_146654559.1">
    <property type="nucleotide sequence ID" value="NZ_CP012333.1"/>
</dbReference>
<evidence type="ECO:0000259" key="10">
    <source>
        <dbReference type="PROSITE" id="PS50006"/>
    </source>
</evidence>
<dbReference type="SUPFAM" id="SSF49879">
    <property type="entry name" value="SMAD/FHA domain"/>
    <property type="match status" value="3"/>
</dbReference>
<dbReference type="InterPro" id="IPR003439">
    <property type="entry name" value="ABC_transporter-like_ATP-bd"/>
</dbReference>
<dbReference type="AlphaFoldDB" id="A0A0K1QDX4"/>
<keyword evidence="5" id="KW-0067">ATP-binding</keyword>
<dbReference type="OrthoDB" id="9804819at2"/>
<feature type="transmembrane region" description="Helical" evidence="9">
    <location>
        <begin position="803"/>
        <end position="828"/>
    </location>
</feature>
<dbReference type="GO" id="GO:0016887">
    <property type="term" value="F:ATP hydrolysis activity"/>
    <property type="evidence" value="ECO:0007669"/>
    <property type="project" value="InterPro"/>
</dbReference>
<feature type="domain" description="ABC transporter" evidence="11">
    <location>
        <begin position="342"/>
        <end position="583"/>
    </location>
</feature>
<evidence type="ECO:0000256" key="7">
    <source>
        <dbReference type="ARBA" id="ARBA00023136"/>
    </source>
</evidence>
<keyword evidence="3 9" id="KW-0812">Transmembrane</keyword>